<sequence>MSVQCFPPGYHFNPTDDELVVHYLKKKIMNEPIPYDKILEVNIYEYNPQQLSEKFPPVEENVWYFFTPRDRKFQNCARVNRVAGTGNWKATAKDKPVRYNGEIVGSKKVLVFYEDGKSKTNWIMYEYTIKKHNPKRNNTNNNMRMDDWVLCRIYNRDDKLLRNKHREVPSKNPCVPLQIEFNPQSMDFDQFNNNNNYIEQPSPPQSINYMSQSNGQVNITNDQDQDQEDDDEAEDNIVIANYDPSGFEDFCMDLEIMLSASNNDIPIVEEEEVAADDDIDIMEEEVSLVDNLHLNVDFDDFCKRFDNSAADDVVLKDFCIDFVNNLN</sequence>
<name>A0ABD3TY76_9LAMI</name>
<evidence type="ECO:0000256" key="3">
    <source>
        <dbReference type="ARBA" id="ARBA00023163"/>
    </source>
</evidence>
<evidence type="ECO:0000313" key="8">
    <source>
        <dbReference type="Proteomes" id="UP001634393"/>
    </source>
</evidence>
<feature type="compositionally biased region" description="Acidic residues" evidence="5">
    <location>
        <begin position="223"/>
        <end position="232"/>
    </location>
</feature>
<gene>
    <name evidence="7" type="ORF">ACJIZ3_025834</name>
</gene>
<protein>
    <recommendedName>
        <fullName evidence="6">NAC domain-containing protein</fullName>
    </recommendedName>
</protein>
<dbReference type="Pfam" id="PF02365">
    <property type="entry name" value="NAM"/>
    <property type="match status" value="1"/>
</dbReference>
<evidence type="ECO:0000256" key="1">
    <source>
        <dbReference type="ARBA" id="ARBA00023015"/>
    </source>
</evidence>
<feature type="domain" description="NAC" evidence="6">
    <location>
        <begin position="6"/>
        <end position="156"/>
    </location>
</feature>
<keyword evidence="3" id="KW-0804">Transcription</keyword>
<proteinExistence type="predicted"/>
<keyword evidence="2" id="KW-0238">DNA-binding</keyword>
<organism evidence="7 8">
    <name type="scientific">Penstemon smallii</name>
    <dbReference type="NCBI Taxonomy" id="265156"/>
    <lineage>
        <taxon>Eukaryota</taxon>
        <taxon>Viridiplantae</taxon>
        <taxon>Streptophyta</taxon>
        <taxon>Embryophyta</taxon>
        <taxon>Tracheophyta</taxon>
        <taxon>Spermatophyta</taxon>
        <taxon>Magnoliopsida</taxon>
        <taxon>eudicotyledons</taxon>
        <taxon>Gunneridae</taxon>
        <taxon>Pentapetalae</taxon>
        <taxon>asterids</taxon>
        <taxon>lamiids</taxon>
        <taxon>Lamiales</taxon>
        <taxon>Plantaginaceae</taxon>
        <taxon>Cheloneae</taxon>
        <taxon>Penstemon</taxon>
    </lineage>
</organism>
<dbReference type="EMBL" id="JBJXBP010000003">
    <property type="protein sequence ID" value="KAL3841243.1"/>
    <property type="molecule type" value="Genomic_DNA"/>
</dbReference>
<evidence type="ECO:0000256" key="5">
    <source>
        <dbReference type="SAM" id="MobiDB-lite"/>
    </source>
</evidence>
<keyword evidence="4" id="KW-0539">Nucleus</keyword>
<dbReference type="InterPro" id="IPR003441">
    <property type="entry name" value="NAC-dom"/>
</dbReference>
<dbReference type="PANTHER" id="PTHR31719">
    <property type="entry name" value="NAC TRANSCRIPTION FACTOR 56"/>
    <property type="match status" value="1"/>
</dbReference>
<evidence type="ECO:0000256" key="2">
    <source>
        <dbReference type="ARBA" id="ARBA00023125"/>
    </source>
</evidence>
<keyword evidence="8" id="KW-1185">Reference proteome</keyword>
<evidence type="ECO:0000256" key="4">
    <source>
        <dbReference type="ARBA" id="ARBA00023242"/>
    </source>
</evidence>
<feature type="compositionally biased region" description="Polar residues" evidence="5">
    <location>
        <begin position="194"/>
        <end position="221"/>
    </location>
</feature>
<evidence type="ECO:0000259" key="6">
    <source>
        <dbReference type="PROSITE" id="PS51005"/>
    </source>
</evidence>
<feature type="region of interest" description="Disordered" evidence="5">
    <location>
        <begin position="194"/>
        <end position="232"/>
    </location>
</feature>
<dbReference type="PANTHER" id="PTHR31719:SF160">
    <property type="entry name" value="NAC TRANSCRIPTION FACTOR 29-LIKE"/>
    <property type="match status" value="1"/>
</dbReference>
<dbReference type="InterPro" id="IPR036093">
    <property type="entry name" value="NAC_dom_sf"/>
</dbReference>
<dbReference type="SUPFAM" id="SSF101941">
    <property type="entry name" value="NAC domain"/>
    <property type="match status" value="1"/>
</dbReference>
<keyword evidence="1" id="KW-0805">Transcription regulation</keyword>
<accession>A0ABD3TY76</accession>
<reference evidence="7 8" key="1">
    <citation type="submission" date="2024-12" db="EMBL/GenBank/DDBJ databases">
        <title>The unique morphological basis and parallel evolutionary history of personate flowers in Penstemon.</title>
        <authorList>
            <person name="Depatie T.H."/>
            <person name="Wessinger C.A."/>
        </authorList>
    </citation>
    <scope>NUCLEOTIDE SEQUENCE [LARGE SCALE GENOMIC DNA]</scope>
    <source>
        <strain evidence="7">WTNN_2</strain>
        <tissue evidence="7">Leaf</tissue>
    </source>
</reference>
<evidence type="ECO:0000313" key="7">
    <source>
        <dbReference type="EMBL" id="KAL3841243.1"/>
    </source>
</evidence>
<dbReference type="Gene3D" id="2.170.150.80">
    <property type="entry name" value="NAC domain"/>
    <property type="match status" value="1"/>
</dbReference>
<dbReference type="AlphaFoldDB" id="A0ABD3TY76"/>
<comment type="caution">
    <text evidence="7">The sequence shown here is derived from an EMBL/GenBank/DDBJ whole genome shotgun (WGS) entry which is preliminary data.</text>
</comment>
<dbReference type="Proteomes" id="UP001634393">
    <property type="component" value="Unassembled WGS sequence"/>
</dbReference>
<dbReference type="GO" id="GO:0003677">
    <property type="term" value="F:DNA binding"/>
    <property type="evidence" value="ECO:0007669"/>
    <property type="project" value="UniProtKB-KW"/>
</dbReference>
<dbReference type="PROSITE" id="PS51005">
    <property type="entry name" value="NAC"/>
    <property type="match status" value="1"/>
</dbReference>